<reference evidence="12" key="1">
    <citation type="journal article" date="2019" name="Int. J. Syst. Evol. Microbiol.">
        <title>The Global Catalogue of Microorganisms (GCM) 10K type strain sequencing project: providing services to taxonomists for standard genome sequencing and annotation.</title>
        <authorList>
            <consortium name="The Broad Institute Genomics Platform"/>
            <consortium name="The Broad Institute Genome Sequencing Center for Infectious Disease"/>
            <person name="Wu L."/>
            <person name="Ma J."/>
        </authorList>
    </citation>
    <scope>NUCLEOTIDE SEQUENCE [LARGE SCALE GENOMIC DNA]</scope>
    <source>
        <strain evidence="12">NBRC 101365</strain>
    </source>
</reference>
<evidence type="ECO:0000256" key="5">
    <source>
        <dbReference type="ARBA" id="ARBA00022519"/>
    </source>
</evidence>
<dbReference type="Proteomes" id="UP001156882">
    <property type="component" value="Unassembled WGS sequence"/>
</dbReference>
<protein>
    <submittedName>
        <fullName evidence="11">ABC transporter permease</fullName>
    </submittedName>
</protein>
<evidence type="ECO:0000256" key="3">
    <source>
        <dbReference type="ARBA" id="ARBA00022448"/>
    </source>
</evidence>
<evidence type="ECO:0000256" key="2">
    <source>
        <dbReference type="ARBA" id="ARBA00010072"/>
    </source>
</evidence>
<keyword evidence="6 9" id="KW-0812">Transmembrane</keyword>
<keyword evidence="3 9" id="KW-0813">Transport</keyword>
<name>A0ABQ6CUE5_9HYPH</name>
<organism evidence="11 12">
    <name type="scientific">Labrys miyagiensis</name>
    <dbReference type="NCBI Taxonomy" id="346912"/>
    <lineage>
        <taxon>Bacteria</taxon>
        <taxon>Pseudomonadati</taxon>
        <taxon>Pseudomonadota</taxon>
        <taxon>Alphaproteobacteria</taxon>
        <taxon>Hyphomicrobiales</taxon>
        <taxon>Xanthobacteraceae</taxon>
        <taxon>Labrys</taxon>
    </lineage>
</organism>
<dbReference type="SUPFAM" id="SSF161098">
    <property type="entry name" value="MetI-like"/>
    <property type="match status" value="1"/>
</dbReference>
<dbReference type="PROSITE" id="PS50928">
    <property type="entry name" value="ABC_TM1"/>
    <property type="match status" value="1"/>
</dbReference>
<comment type="similarity">
    <text evidence="2">Belongs to the binding-protein-dependent transport system permease family. HisMQ subfamily.</text>
</comment>
<gene>
    <name evidence="11" type="ORF">GCM10007874_67710</name>
</gene>
<keyword evidence="4" id="KW-1003">Cell membrane</keyword>
<evidence type="ECO:0000256" key="6">
    <source>
        <dbReference type="ARBA" id="ARBA00022692"/>
    </source>
</evidence>
<comment type="subcellular location">
    <subcellularLocation>
        <location evidence="1">Cell inner membrane</location>
        <topology evidence="1">Multi-pass membrane protein</topology>
    </subcellularLocation>
    <subcellularLocation>
        <location evidence="9">Cell membrane</location>
        <topology evidence="9">Multi-pass membrane protein</topology>
    </subcellularLocation>
</comment>
<dbReference type="PANTHER" id="PTHR30133">
    <property type="entry name" value="CATIONIC AMINO ACID TRANSPORTER, MEMBRANE COMPONENT"/>
    <property type="match status" value="1"/>
</dbReference>
<dbReference type="NCBIfam" id="TIGR01726">
    <property type="entry name" value="HEQRo_perm_3TM"/>
    <property type="match status" value="1"/>
</dbReference>
<dbReference type="InterPro" id="IPR000515">
    <property type="entry name" value="MetI-like"/>
</dbReference>
<dbReference type="InterPro" id="IPR051613">
    <property type="entry name" value="ABC_transp_permease_HisMQ"/>
</dbReference>
<evidence type="ECO:0000256" key="7">
    <source>
        <dbReference type="ARBA" id="ARBA00022989"/>
    </source>
</evidence>
<evidence type="ECO:0000259" key="10">
    <source>
        <dbReference type="PROSITE" id="PS50928"/>
    </source>
</evidence>
<evidence type="ECO:0000313" key="12">
    <source>
        <dbReference type="Proteomes" id="UP001156882"/>
    </source>
</evidence>
<evidence type="ECO:0000313" key="11">
    <source>
        <dbReference type="EMBL" id="GLS23750.1"/>
    </source>
</evidence>
<feature type="transmembrane region" description="Helical" evidence="9">
    <location>
        <begin position="31"/>
        <end position="49"/>
    </location>
</feature>
<evidence type="ECO:0000256" key="8">
    <source>
        <dbReference type="ARBA" id="ARBA00023136"/>
    </source>
</evidence>
<dbReference type="Gene3D" id="1.10.3720.10">
    <property type="entry name" value="MetI-like"/>
    <property type="match status" value="1"/>
</dbReference>
<evidence type="ECO:0000256" key="4">
    <source>
        <dbReference type="ARBA" id="ARBA00022475"/>
    </source>
</evidence>
<keyword evidence="5" id="KW-0997">Cell inner membrane</keyword>
<dbReference type="Pfam" id="PF00528">
    <property type="entry name" value="BPD_transp_1"/>
    <property type="match status" value="1"/>
</dbReference>
<feature type="transmembrane region" description="Helical" evidence="9">
    <location>
        <begin position="56"/>
        <end position="83"/>
    </location>
</feature>
<feature type="domain" description="ABC transmembrane type-1" evidence="10">
    <location>
        <begin position="25"/>
        <end position="224"/>
    </location>
</feature>
<proteinExistence type="inferred from homology"/>
<evidence type="ECO:0000256" key="1">
    <source>
        <dbReference type="ARBA" id="ARBA00004429"/>
    </source>
</evidence>
<keyword evidence="12" id="KW-1185">Reference proteome</keyword>
<dbReference type="EMBL" id="BSPC01000080">
    <property type="protein sequence ID" value="GLS23750.1"/>
    <property type="molecule type" value="Genomic_DNA"/>
</dbReference>
<feature type="transmembrane region" description="Helical" evidence="9">
    <location>
        <begin position="202"/>
        <end position="227"/>
    </location>
</feature>
<dbReference type="InterPro" id="IPR010065">
    <property type="entry name" value="AA_ABC_transptr_permease_3TM"/>
</dbReference>
<keyword evidence="7 9" id="KW-1133">Transmembrane helix</keyword>
<accession>A0ABQ6CUE5</accession>
<feature type="transmembrane region" description="Helical" evidence="9">
    <location>
        <begin position="153"/>
        <end position="173"/>
    </location>
</feature>
<dbReference type="InterPro" id="IPR035906">
    <property type="entry name" value="MetI-like_sf"/>
</dbReference>
<evidence type="ECO:0000256" key="9">
    <source>
        <dbReference type="RuleBase" id="RU363032"/>
    </source>
</evidence>
<keyword evidence="8 9" id="KW-0472">Membrane</keyword>
<sequence length="239" mass="25863">MAETDVEAFWDQLAAGWGTAFLAGLRITVELSIGGYITGLLIGGLVAWAKLRGPRWLVALANGYSTICRAVPEVLMILILYYAGQQALNGLMASIGFGAVGIDGFYAALMVLGIVQGAYASEILRGAVLALPKGQIEAAKAYGMHGFVLFRRVILPLMVPFAFAGLTNLWMSILKDSALIFVVGYKELISTAMAAAGSTRMYFSFLLFCGAIFYALTQFSNIFIKLIDGHIRRWMPRLG</sequence>
<dbReference type="CDD" id="cd06261">
    <property type="entry name" value="TM_PBP2"/>
    <property type="match status" value="1"/>
</dbReference>
<feature type="transmembrane region" description="Helical" evidence="9">
    <location>
        <begin position="95"/>
        <end position="115"/>
    </location>
</feature>
<comment type="caution">
    <text evidence="11">The sequence shown here is derived from an EMBL/GenBank/DDBJ whole genome shotgun (WGS) entry which is preliminary data.</text>
</comment>